<gene>
    <name evidence="2" type="ORF">HNS30_29870</name>
</gene>
<evidence type="ECO:0008006" key="4">
    <source>
        <dbReference type="Google" id="ProtNLM"/>
    </source>
</evidence>
<comment type="caution">
    <text evidence="2">The sequence shown here is derived from an EMBL/GenBank/DDBJ whole genome shotgun (WGS) entry which is preliminary data.</text>
</comment>
<proteinExistence type="predicted"/>
<organism evidence="2 3">
    <name type="scientific">Corallococcus exercitus</name>
    <dbReference type="NCBI Taxonomy" id="2316736"/>
    <lineage>
        <taxon>Bacteria</taxon>
        <taxon>Pseudomonadati</taxon>
        <taxon>Myxococcota</taxon>
        <taxon>Myxococcia</taxon>
        <taxon>Myxococcales</taxon>
        <taxon>Cystobacterineae</taxon>
        <taxon>Myxococcaceae</taxon>
        <taxon>Corallococcus</taxon>
    </lineage>
</organism>
<keyword evidence="1" id="KW-0732">Signal</keyword>
<evidence type="ECO:0000256" key="1">
    <source>
        <dbReference type="SAM" id="SignalP"/>
    </source>
</evidence>
<protein>
    <recommendedName>
        <fullName evidence="4">DUF2381 family protein</fullName>
    </recommendedName>
</protein>
<dbReference type="RefSeq" id="WP_171420439.1">
    <property type="nucleotide sequence ID" value="NZ_JABFJW010000306.1"/>
</dbReference>
<evidence type="ECO:0000313" key="2">
    <source>
        <dbReference type="EMBL" id="NOK13258.1"/>
    </source>
</evidence>
<sequence length="188" mass="20151">MLKRIPTPARSWASRLMLLLACASVVATSRIRSRDELSPVLTGTPVRLTMDSARVMRTVVVRADAKVGSSVPAVGELRLLANAKWTPSAPTQTAQPRLSINAYDGQTDRGGTSEVLKPAVAVKLRSVTGLGRECPLNNGCAWTVQVAFELKDREVPGTVDVEWKAMAAVHVEGTNDLPDGFTVSMSEP</sequence>
<reference evidence="2 3" key="1">
    <citation type="submission" date="2020-05" db="EMBL/GenBank/DDBJ databases">
        <authorList>
            <person name="Whitworth D."/>
        </authorList>
    </citation>
    <scope>NUCLEOTIDE SEQUENCE [LARGE SCALE GENOMIC DNA]</scope>
    <source>
        <strain evidence="2 3">CA046A</strain>
    </source>
</reference>
<feature type="signal peptide" evidence="1">
    <location>
        <begin position="1"/>
        <end position="27"/>
    </location>
</feature>
<name>A0A7Y4JY22_9BACT</name>
<feature type="chain" id="PRO_5031231820" description="DUF2381 family protein" evidence="1">
    <location>
        <begin position="28"/>
        <end position="188"/>
    </location>
</feature>
<dbReference type="EMBL" id="JABFJW010000306">
    <property type="protein sequence ID" value="NOK13258.1"/>
    <property type="molecule type" value="Genomic_DNA"/>
</dbReference>
<accession>A0A7Y4JY22</accession>
<evidence type="ECO:0000313" key="3">
    <source>
        <dbReference type="Proteomes" id="UP000528460"/>
    </source>
</evidence>
<dbReference type="AlphaFoldDB" id="A0A7Y4JY22"/>
<dbReference type="Proteomes" id="UP000528460">
    <property type="component" value="Unassembled WGS sequence"/>
</dbReference>